<dbReference type="InterPro" id="IPR003599">
    <property type="entry name" value="Ig_sub"/>
</dbReference>
<organism evidence="8 9">
    <name type="scientific">Cottoperca gobio</name>
    <name type="common">Frogmouth</name>
    <name type="synonym">Aphritis gobio</name>
    <dbReference type="NCBI Taxonomy" id="56716"/>
    <lineage>
        <taxon>Eukaryota</taxon>
        <taxon>Metazoa</taxon>
        <taxon>Chordata</taxon>
        <taxon>Craniata</taxon>
        <taxon>Vertebrata</taxon>
        <taxon>Euteleostomi</taxon>
        <taxon>Actinopterygii</taxon>
        <taxon>Neopterygii</taxon>
        <taxon>Teleostei</taxon>
        <taxon>Neoteleostei</taxon>
        <taxon>Acanthomorphata</taxon>
        <taxon>Eupercaria</taxon>
        <taxon>Perciformes</taxon>
        <taxon>Notothenioidei</taxon>
        <taxon>Bovichtidae</taxon>
        <taxon>Cottoperca</taxon>
    </lineage>
</organism>
<evidence type="ECO:0000313" key="9">
    <source>
        <dbReference type="RefSeq" id="XP_029298693.1"/>
    </source>
</evidence>
<feature type="transmembrane region" description="Helical" evidence="5">
    <location>
        <begin position="136"/>
        <end position="159"/>
    </location>
</feature>
<evidence type="ECO:0000259" key="7">
    <source>
        <dbReference type="SMART" id="SM00409"/>
    </source>
</evidence>
<dbReference type="SUPFAM" id="SSF48726">
    <property type="entry name" value="Immunoglobulin"/>
    <property type="match status" value="1"/>
</dbReference>
<feature type="compositionally biased region" description="Polar residues" evidence="4">
    <location>
        <begin position="177"/>
        <end position="217"/>
    </location>
</feature>
<dbReference type="GO" id="GO:0004888">
    <property type="term" value="F:transmembrane signaling receptor activity"/>
    <property type="evidence" value="ECO:0007669"/>
    <property type="project" value="TreeGrafter"/>
</dbReference>
<keyword evidence="8" id="KW-1185">Reference proteome</keyword>
<dbReference type="SMART" id="SM00409">
    <property type="entry name" value="IG"/>
    <property type="match status" value="1"/>
</dbReference>
<dbReference type="OrthoDB" id="9805957at2759"/>
<evidence type="ECO:0000256" key="3">
    <source>
        <dbReference type="ARBA" id="ARBA00023136"/>
    </source>
</evidence>
<dbReference type="Pfam" id="PF07686">
    <property type="entry name" value="V-set"/>
    <property type="match status" value="1"/>
</dbReference>
<evidence type="ECO:0000256" key="1">
    <source>
        <dbReference type="ARBA" id="ARBA00004370"/>
    </source>
</evidence>
<dbReference type="GeneID" id="115015483"/>
<dbReference type="Gene3D" id="2.60.40.10">
    <property type="entry name" value="Immunoglobulins"/>
    <property type="match status" value="1"/>
</dbReference>
<keyword evidence="5" id="KW-1133">Transmembrane helix</keyword>
<keyword evidence="2 5" id="KW-0812">Transmembrane</keyword>
<dbReference type="RefSeq" id="XP_029298693.1">
    <property type="nucleotide sequence ID" value="XM_029442833.1"/>
</dbReference>
<dbReference type="AlphaFoldDB" id="A0A6J2QJW1"/>
<feature type="signal peptide" evidence="6">
    <location>
        <begin position="1"/>
        <end position="26"/>
    </location>
</feature>
<comment type="subcellular location">
    <subcellularLocation>
        <location evidence="1">Membrane</location>
    </subcellularLocation>
</comment>
<feature type="chain" id="PRO_5027113376" evidence="6">
    <location>
        <begin position="27"/>
        <end position="251"/>
    </location>
</feature>
<proteinExistence type="predicted"/>
<dbReference type="InterPro" id="IPR036179">
    <property type="entry name" value="Ig-like_dom_sf"/>
</dbReference>
<evidence type="ECO:0000256" key="4">
    <source>
        <dbReference type="SAM" id="MobiDB-lite"/>
    </source>
</evidence>
<dbReference type="InParanoid" id="A0A6J2QJW1"/>
<dbReference type="KEGG" id="cgob:115015483"/>
<dbReference type="PANTHER" id="PTHR11860">
    <property type="entry name" value="POLYMERIC-IMMUNOGLOBULIN RECEPTOR"/>
    <property type="match status" value="1"/>
</dbReference>
<keyword evidence="6" id="KW-0732">Signal</keyword>
<keyword evidence="3 5" id="KW-0472">Membrane</keyword>
<feature type="domain" description="Immunoglobulin" evidence="7">
    <location>
        <begin position="26"/>
        <end position="120"/>
    </location>
</feature>
<sequence length="251" mass="27759">MFLSSSLKMIFLMLVFLVGGLRKTEAISITGELGKDVTIQCSHSNAFYKVKYFCNEACNDEGILVSSVKVDSNKKYSIKNEGNTFHVTISHLTGEDSGTYWCGIERIGFDTYSKVVLTVTVIDEKTKTPKDDFSEMLLYIGVGLGGVVLSLTTALLLFFRLRNRDIHASSGEDHNTVYATHSSQKQDRNPVTTSSSTANEDQETKSNVSTSSESQKQPDGLFYSTVSFSKHPDCSTTHHRATDESTVIYNV</sequence>
<dbReference type="InterPro" id="IPR013783">
    <property type="entry name" value="Ig-like_fold"/>
</dbReference>
<protein>
    <submittedName>
        <fullName evidence="9">CMRF35-like molecule 1</fullName>
    </submittedName>
</protein>
<evidence type="ECO:0000256" key="6">
    <source>
        <dbReference type="SAM" id="SignalP"/>
    </source>
</evidence>
<evidence type="ECO:0000256" key="5">
    <source>
        <dbReference type="SAM" id="Phobius"/>
    </source>
</evidence>
<dbReference type="GO" id="GO:0005886">
    <property type="term" value="C:plasma membrane"/>
    <property type="evidence" value="ECO:0007669"/>
    <property type="project" value="TreeGrafter"/>
</dbReference>
<gene>
    <name evidence="9" type="primary">LOC115015483</name>
</gene>
<dbReference type="InterPro" id="IPR050671">
    <property type="entry name" value="CD300_family_receptors"/>
</dbReference>
<dbReference type="Proteomes" id="UP000504630">
    <property type="component" value="Chromosome 1"/>
</dbReference>
<name>A0A6J2QJW1_COTGO</name>
<accession>A0A6J2QJW1</accession>
<reference evidence="9" key="1">
    <citation type="submission" date="2025-08" db="UniProtKB">
        <authorList>
            <consortium name="RefSeq"/>
        </authorList>
    </citation>
    <scope>IDENTIFICATION</scope>
</reference>
<dbReference type="PANTHER" id="PTHR11860:SF87">
    <property type="entry name" value="CMRF35-LIKE MOLECULE 8"/>
    <property type="match status" value="1"/>
</dbReference>
<evidence type="ECO:0000256" key="2">
    <source>
        <dbReference type="ARBA" id="ARBA00022692"/>
    </source>
</evidence>
<feature type="region of interest" description="Disordered" evidence="4">
    <location>
        <begin position="177"/>
        <end position="219"/>
    </location>
</feature>
<evidence type="ECO:0000313" key="8">
    <source>
        <dbReference type="Proteomes" id="UP000504630"/>
    </source>
</evidence>
<dbReference type="InterPro" id="IPR013106">
    <property type="entry name" value="Ig_V-set"/>
</dbReference>